<accession>A0A841H2Z2</accession>
<dbReference type="Proteomes" id="UP000582837">
    <property type="component" value="Unassembled WGS sequence"/>
</dbReference>
<evidence type="ECO:0000313" key="3">
    <source>
        <dbReference type="Proteomes" id="UP000582837"/>
    </source>
</evidence>
<evidence type="ECO:0000313" key="2">
    <source>
        <dbReference type="EMBL" id="MBB6072363.1"/>
    </source>
</evidence>
<protein>
    <recommendedName>
        <fullName evidence="4">DUF305 domain-containing protein</fullName>
    </recommendedName>
</protein>
<feature type="signal peptide" evidence="1">
    <location>
        <begin position="1"/>
        <end position="34"/>
    </location>
</feature>
<name>A0A841H2Z2_9BACT</name>
<dbReference type="AlphaFoldDB" id="A0A841H2Z2"/>
<evidence type="ECO:0008006" key="4">
    <source>
        <dbReference type="Google" id="ProtNLM"/>
    </source>
</evidence>
<feature type="chain" id="PRO_5032790916" description="DUF305 domain-containing protein" evidence="1">
    <location>
        <begin position="35"/>
        <end position="597"/>
    </location>
</feature>
<evidence type="ECO:0000256" key="1">
    <source>
        <dbReference type="SAM" id="SignalP"/>
    </source>
</evidence>
<gene>
    <name evidence="2" type="ORF">HNQ61_004025</name>
</gene>
<dbReference type="EMBL" id="JACHIA010000014">
    <property type="protein sequence ID" value="MBB6072363.1"/>
    <property type="molecule type" value="Genomic_DNA"/>
</dbReference>
<reference evidence="2 3" key="1">
    <citation type="submission" date="2020-08" db="EMBL/GenBank/DDBJ databases">
        <title>Genomic Encyclopedia of Type Strains, Phase IV (KMG-IV): sequencing the most valuable type-strain genomes for metagenomic binning, comparative biology and taxonomic classification.</title>
        <authorList>
            <person name="Goeker M."/>
        </authorList>
    </citation>
    <scope>NUCLEOTIDE SEQUENCE [LARGE SCALE GENOMIC DNA]</scope>
    <source>
        <strain evidence="2 3">DSM 29007</strain>
    </source>
</reference>
<proteinExistence type="predicted"/>
<organism evidence="2 3">
    <name type="scientific">Longimicrobium terrae</name>
    <dbReference type="NCBI Taxonomy" id="1639882"/>
    <lineage>
        <taxon>Bacteria</taxon>
        <taxon>Pseudomonadati</taxon>
        <taxon>Gemmatimonadota</taxon>
        <taxon>Longimicrobiia</taxon>
        <taxon>Longimicrobiales</taxon>
        <taxon>Longimicrobiaceae</taxon>
        <taxon>Longimicrobium</taxon>
    </lineage>
</organism>
<dbReference type="RefSeq" id="WP_183685742.1">
    <property type="nucleotide sequence ID" value="NZ_JABDTL010000002.1"/>
</dbReference>
<keyword evidence="3" id="KW-1185">Reference proteome</keyword>
<sequence length="597" mass="64940">MNTEATTRRPRGMAARVWPVVLAAGLLGATDAAAQAPRQPDPRVGLKAGFMDAGEAARNMELVGHHNKAPGFSNPANNGDFAFANSDMAFSGNRLFMGSYHGVQVFDISNPRTPAVVATIACPGGQGDVSVYRNLLFLSVEETRGRLDCGAQGVRDTVSTERFRGVRIFDISDVRNPRQVASVQTCRGSHTHTLVPDPRDPANLYVYVSGTSQVRSPSELAGCSGRRPSEDPNTSYFRIEVIQVPVARPQEARIVSMPRVFANAEGSPAGLWQGGNHGEGTQTTAQTNQCHDITVYPQMGLAAGACSGNGILMDIRDPANPVRIDQVSDPNFAYWHSATFNNDGTKVLFSDEWGGGTAPRCRDTDRPEWGADAIFTLTNRKLTQVGYYKLPAAQTALENCVAHNGSLIPVPGRDIQVQSWYQGGISIVDFTDGARPVEIAFFDRGPQDANQMLIGGYWSSYWYNGNIYGSEIGRGLDVFQLKPSDMLSQNEIDAAKLVTFREFNPQNQQRLEWPAAFVVARAYVDQLARGNALVPSRLTAIRTSLSRAERMSGATRRTALNTLATSLDRDVARAADPERVRMLSAAVRQLATARTTR</sequence>
<comment type="caution">
    <text evidence="2">The sequence shown here is derived from an EMBL/GenBank/DDBJ whole genome shotgun (WGS) entry which is preliminary data.</text>
</comment>
<keyword evidence="1" id="KW-0732">Signal</keyword>